<proteinExistence type="predicted"/>
<dbReference type="GeneID" id="102837429"/>
<dbReference type="RefSeq" id="XP_006860810.1">
    <property type="nucleotide sequence ID" value="XM_006860748.1"/>
</dbReference>
<keyword evidence="2" id="KW-1185">Reference proteome</keyword>
<sequence length="122" mass="13711">MSIKLQKGLITIFEKVLNSCMLIWTHSDKGDKKEVQGSQCTQEASSCFVRSIAPKSKERCGIIPYEKKAAKLKDEKDIAAYQAEGKPDAAKNGVIKAEKSKNKKEDEEEEEEEEDEEDQDEG</sequence>
<name>A0A9B0TFX6_CHRAS</name>
<feature type="compositionally biased region" description="Acidic residues" evidence="1">
    <location>
        <begin position="106"/>
        <end position="122"/>
    </location>
</feature>
<protein>
    <submittedName>
        <fullName evidence="3">Ribosomal biogenesis protein LAS1L-like</fullName>
    </submittedName>
</protein>
<gene>
    <name evidence="3" type="primary">LOC102837429</name>
</gene>
<feature type="region of interest" description="Disordered" evidence="1">
    <location>
        <begin position="83"/>
        <end position="122"/>
    </location>
</feature>
<evidence type="ECO:0000256" key="1">
    <source>
        <dbReference type="SAM" id="MobiDB-lite"/>
    </source>
</evidence>
<dbReference type="AlphaFoldDB" id="A0A9B0TFX6"/>
<evidence type="ECO:0000313" key="3">
    <source>
        <dbReference type="RefSeq" id="XP_006860810.1"/>
    </source>
</evidence>
<evidence type="ECO:0000313" key="2">
    <source>
        <dbReference type="Proteomes" id="UP000504623"/>
    </source>
</evidence>
<dbReference type="Proteomes" id="UP000504623">
    <property type="component" value="Unplaced"/>
</dbReference>
<reference evidence="3" key="1">
    <citation type="submission" date="2025-08" db="UniProtKB">
        <authorList>
            <consortium name="RefSeq"/>
        </authorList>
    </citation>
    <scope>IDENTIFICATION</scope>
    <source>
        <tissue evidence="3">Spleen</tissue>
    </source>
</reference>
<accession>A0A9B0TFX6</accession>
<organism evidence="2 3">
    <name type="scientific">Chrysochloris asiatica</name>
    <name type="common">Cape golden mole</name>
    <dbReference type="NCBI Taxonomy" id="185453"/>
    <lineage>
        <taxon>Eukaryota</taxon>
        <taxon>Metazoa</taxon>
        <taxon>Chordata</taxon>
        <taxon>Craniata</taxon>
        <taxon>Vertebrata</taxon>
        <taxon>Euteleostomi</taxon>
        <taxon>Mammalia</taxon>
        <taxon>Eutheria</taxon>
        <taxon>Afrotheria</taxon>
        <taxon>Chrysochloridae</taxon>
        <taxon>Chrysochlorinae</taxon>
        <taxon>Chrysochloris</taxon>
    </lineage>
</organism>
<feature type="compositionally biased region" description="Basic and acidic residues" evidence="1">
    <location>
        <begin position="96"/>
        <end position="105"/>
    </location>
</feature>